<comment type="pathway">
    <text evidence="11 13">Purine metabolism; AMP biosynthesis via de novo pathway; AMP from IMP: step 1/2.</text>
</comment>
<feature type="binding site" evidence="11">
    <location>
        <begin position="433"/>
        <end position="435"/>
    </location>
    <ligand>
        <name>GTP</name>
        <dbReference type="ChEBI" id="CHEBI:37565"/>
    </ligand>
</feature>
<dbReference type="GO" id="GO:0046040">
    <property type="term" value="P:IMP metabolic process"/>
    <property type="evidence" value="ECO:0007669"/>
    <property type="project" value="TreeGrafter"/>
</dbReference>
<keyword evidence="3 11" id="KW-0963">Cytoplasm</keyword>
<evidence type="ECO:0000256" key="1">
    <source>
        <dbReference type="ARBA" id="ARBA00003779"/>
    </source>
</evidence>
<feature type="binding site" evidence="11">
    <location>
        <position position="224"/>
    </location>
    <ligand>
        <name>IMP</name>
        <dbReference type="ChEBI" id="CHEBI:58053"/>
    </ligand>
</feature>
<proteinExistence type="inferred from homology"/>
<evidence type="ECO:0000256" key="9">
    <source>
        <dbReference type="ARBA" id="ARBA00023134"/>
    </source>
</evidence>
<feature type="active site" evidence="12">
    <location>
        <position position="144"/>
    </location>
</feature>
<evidence type="ECO:0000256" key="7">
    <source>
        <dbReference type="ARBA" id="ARBA00022755"/>
    </source>
</evidence>
<evidence type="ECO:0000256" key="6">
    <source>
        <dbReference type="ARBA" id="ARBA00022741"/>
    </source>
</evidence>
<dbReference type="OrthoDB" id="10265645at2759"/>
<feature type="binding site" evidence="11">
    <location>
        <position position="239"/>
    </location>
    <ligand>
        <name>IMP</name>
        <dbReference type="ChEBI" id="CHEBI:58053"/>
    </ligand>
</feature>
<dbReference type="PROSITE" id="PS01266">
    <property type="entry name" value="ADENYLOSUCCIN_SYN_1"/>
    <property type="match status" value="1"/>
</dbReference>
<dbReference type="GO" id="GO:0044208">
    <property type="term" value="P:'de novo' AMP biosynthetic process"/>
    <property type="evidence" value="ECO:0007669"/>
    <property type="project" value="UniProtKB-UniRule"/>
</dbReference>
<keyword evidence="9 11" id="KW-0342">GTP-binding</keyword>
<dbReference type="EMBL" id="NHYE01005235">
    <property type="protein sequence ID" value="PPQ75704.1"/>
    <property type="molecule type" value="Genomic_DNA"/>
</dbReference>
<dbReference type="Proteomes" id="UP000284706">
    <property type="component" value="Unassembled WGS sequence"/>
</dbReference>
<dbReference type="InterPro" id="IPR042110">
    <property type="entry name" value="Adenylosuccinate_synth_dom2"/>
</dbReference>
<evidence type="ECO:0000256" key="4">
    <source>
        <dbReference type="ARBA" id="ARBA00022598"/>
    </source>
</evidence>
<evidence type="ECO:0000256" key="11">
    <source>
        <dbReference type="HAMAP-Rule" id="MF_03125"/>
    </source>
</evidence>
<feature type="binding site" evidence="11">
    <location>
        <position position="133"/>
    </location>
    <ligand>
        <name>IMP</name>
        <dbReference type="ChEBI" id="CHEBI:58053"/>
    </ligand>
</feature>
<evidence type="ECO:0000256" key="13">
    <source>
        <dbReference type="RuleBase" id="RU000520"/>
    </source>
</evidence>
<dbReference type="Pfam" id="PF00709">
    <property type="entry name" value="Adenylsucc_synt"/>
    <property type="match status" value="1"/>
</dbReference>
<dbReference type="PANTHER" id="PTHR11846">
    <property type="entry name" value="ADENYLOSUCCINATE SYNTHETASE"/>
    <property type="match status" value="1"/>
</dbReference>
<dbReference type="InterPro" id="IPR033128">
    <property type="entry name" value="Adenylosuccin_syn_Lys_AS"/>
</dbReference>
<feature type="binding site" evidence="11">
    <location>
        <position position="13"/>
    </location>
    <ligand>
        <name>Mg(2+)</name>
        <dbReference type="ChEBI" id="CHEBI:18420"/>
    </ligand>
</feature>
<gene>
    <name evidence="14" type="ORF">CVT26_001745</name>
</gene>
<evidence type="ECO:0000256" key="8">
    <source>
        <dbReference type="ARBA" id="ARBA00022842"/>
    </source>
</evidence>
<keyword evidence="4 11" id="KW-0436">Ligase</keyword>
<dbReference type="NCBIfam" id="TIGR00184">
    <property type="entry name" value="purA"/>
    <property type="match status" value="1"/>
</dbReference>
<comment type="cofactor">
    <cofactor evidence="11">
        <name>Mg(2+)</name>
        <dbReference type="ChEBI" id="CHEBI:18420"/>
    </cofactor>
    <text evidence="11">Binds 1 Mg(2+) ion per subunit.</text>
</comment>
<dbReference type="GO" id="GO:0000287">
    <property type="term" value="F:magnesium ion binding"/>
    <property type="evidence" value="ECO:0007669"/>
    <property type="project" value="UniProtKB-UniRule"/>
</dbReference>
<comment type="catalytic activity">
    <reaction evidence="10 11 13">
        <text>IMP + L-aspartate + GTP = N(6)-(1,2-dicarboxyethyl)-AMP + GDP + phosphate + 2 H(+)</text>
        <dbReference type="Rhea" id="RHEA:15753"/>
        <dbReference type="ChEBI" id="CHEBI:15378"/>
        <dbReference type="ChEBI" id="CHEBI:29991"/>
        <dbReference type="ChEBI" id="CHEBI:37565"/>
        <dbReference type="ChEBI" id="CHEBI:43474"/>
        <dbReference type="ChEBI" id="CHEBI:57567"/>
        <dbReference type="ChEBI" id="CHEBI:58053"/>
        <dbReference type="ChEBI" id="CHEBI:58189"/>
        <dbReference type="EC" id="6.3.4.4"/>
    </reaction>
</comment>
<protein>
    <recommendedName>
        <fullName evidence="11 13">Adenylosuccinate synthetase</fullName>
        <shortName evidence="11">AMPSase</shortName>
        <shortName evidence="11">AdSS</shortName>
        <ecNumber evidence="11 13">6.3.4.4</ecNumber>
    </recommendedName>
    <alternativeName>
        <fullName evidence="11">IMP--aspartate ligase</fullName>
    </alternativeName>
</protein>
<feature type="binding site" evidence="11">
    <location>
        <position position="40"/>
    </location>
    <ligand>
        <name>Mg(2+)</name>
        <dbReference type="ChEBI" id="CHEBI:18420"/>
    </ligand>
</feature>
<comment type="function">
    <text evidence="11">Plays an important role in the de novo pathway and in the salvage pathway of purine nucleotide biosynthesis. Catalyzes the first commited step in the biosynthesis of AMP from IMP.</text>
</comment>
<comment type="subcellular location">
    <subcellularLocation>
        <location evidence="11">Cytoplasm</location>
    </subcellularLocation>
</comment>
<dbReference type="STRING" id="231916.A0A409WB19"/>
<feature type="binding site" evidence="11">
    <location>
        <begin position="13"/>
        <end position="16"/>
    </location>
    <ligand>
        <name>IMP</name>
        <dbReference type="ChEBI" id="CHEBI:58053"/>
    </ligand>
</feature>
<evidence type="ECO:0000256" key="2">
    <source>
        <dbReference type="ARBA" id="ARBA00011738"/>
    </source>
</evidence>
<dbReference type="FunCoup" id="A0A409WB19">
    <property type="interactions" value="537"/>
</dbReference>
<dbReference type="FunFam" id="3.90.170.10:FF:000001">
    <property type="entry name" value="Adenylosuccinate synthetase"/>
    <property type="match status" value="1"/>
</dbReference>
<feature type="binding site" evidence="11">
    <location>
        <begin position="319"/>
        <end position="325"/>
    </location>
    <ligand>
        <name>substrate</name>
    </ligand>
</feature>
<feature type="active site" description="Proton acceptor" evidence="11">
    <location>
        <position position="13"/>
    </location>
</feature>
<dbReference type="NCBIfam" id="NF002223">
    <property type="entry name" value="PRK01117.1"/>
    <property type="match status" value="1"/>
</dbReference>
<dbReference type="CDD" id="cd03108">
    <property type="entry name" value="AdSS"/>
    <property type="match status" value="1"/>
</dbReference>
<evidence type="ECO:0000256" key="3">
    <source>
        <dbReference type="ARBA" id="ARBA00022490"/>
    </source>
</evidence>
<dbReference type="SUPFAM" id="SSF52540">
    <property type="entry name" value="P-loop containing nucleoside triphosphate hydrolases"/>
    <property type="match status" value="1"/>
</dbReference>
<keyword evidence="6 11" id="KW-0547">Nucleotide-binding</keyword>
<comment type="similarity">
    <text evidence="11 13">Belongs to the adenylosuccinate synthetase family.</text>
</comment>
<dbReference type="Gene3D" id="1.10.300.10">
    <property type="entry name" value="Adenylosuccinate Synthetase, subunit A, domain 2"/>
    <property type="match status" value="1"/>
</dbReference>
<dbReference type="GO" id="GO:0005737">
    <property type="term" value="C:cytoplasm"/>
    <property type="evidence" value="ECO:0007669"/>
    <property type="project" value="UniProtKB-SubCell"/>
</dbReference>
<dbReference type="EC" id="6.3.4.4" evidence="11 13"/>
<dbReference type="PROSITE" id="PS00513">
    <property type="entry name" value="ADENYLOSUCCIN_SYN_2"/>
    <property type="match status" value="1"/>
</dbReference>
<dbReference type="SMART" id="SM00788">
    <property type="entry name" value="Adenylsucc_synt"/>
    <property type="match status" value="1"/>
</dbReference>
<keyword evidence="8 11" id="KW-0460">Magnesium</keyword>
<keyword evidence="7 11" id="KW-0658">Purine biosynthesis</keyword>
<feature type="binding site" evidence="11">
    <location>
        <position position="147"/>
    </location>
    <ligand>
        <name>IMP</name>
        <dbReference type="ChEBI" id="CHEBI:58053"/>
        <note>ligand shared between dimeric partners</note>
    </ligand>
</feature>
<name>A0A409WB19_9AGAR</name>
<keyword evidence="15" id="KW-1185">Reference proteome</keyword>
<feature type="active site" description="Proton donor" evidence="11">
    <location>
        <position position="41"/>
    </location>
</feature>
<dbReference type="UniPathway" id="UPA00075">
    <property type="reaction ID" value="UER00335"/>
</dbReference>
<keyword evidence="5 11" id="KW-0479">Metal-binding</keyword>
<comment type="subunit">
    <text evidence="2 11">Homodimer.</text>
</comment>
<dbReference type="PANTHER" id="PTHR11846:SF0">
    <property type="entry name" value="ADENYLOSUCCINATE SYNTHETASE"/>
    <property type="match status" value="1"/>
</dbReference>
<feature type="binding site" evidence="11">
    <location>
        <begin position="351"/>
        <end position="353"/>
    </location>
    <ligand>
        <name>GTP</name>
        <dbReference type="ChEBI" id="CHEBI:37565"/>
    </ligand>
</feature>
<feature type="binding site" evidence="11">
    <location>
        <begin position="38"/>
        <end position="41"/>
    </location>
    <ligand>
        <name>IMP</name>
        <dbReference type="ChEBI" id="CHEBI:58053"/>
    </ligand>
</feature>
<dbReference type="GO" id="GO:0004019">
    <property type="term" value="F:adenylosuccinate synthase activity"/>
    <property type="evidence" value="ECO:0007669"/>
    <property type="project" value="UniProtKB-UniRule"/>
</dbReference>
<dbReference type="InterPro" id="IPR018220">
    <property type="entry name" value="Adenylosuccin_syn_GTP-bd"/>
</dbReference>
<feature type="binding site" evidence="11">
    <location>
        <position position="325"/>
    </location>
    <ligand>
        <name>GTP</name>
        <dbReference type="ChEBI" id="CHEBI:37565"/>
    </ligand>
</feature>
<dbReference type="InParanoid" id="A0A409WB19"/>
<dbReference type="HAMAP" id="MF_00011">
    <property type="entry name" value="Adenylosucc_synth"/>
    <property type="match status" value="1"/>
</dbReference>
<evidence type="ECO:0000256" key="10">
    <source>
        <dbReference type="ARBA" id="ARBA00050432"/>
    </source>
</evidence>
<organism evidence="14 15">
    <name type="scientific">Gymnopilus dilepis</name>
    <dbReference type="NCBI Taxonomy" id="231916"/>
    <lineage>
        <taxon>Eukaryota</taxon>
        <taxon>Fungi</taxon>
        <taxon>Dikarya</taxon>
        <taxon>Basidiomycota</taxon>
        <taxon>Agaricomycotina</taxon>
        <taxon>Agaricomycetes</taxon>
        <taxon>Agaricomycetidae</taxon>
        <taxon>Agaricales</taxon>
        <taxon>Agaricineae</taxon>
        <taxon>Hymenogastraceae</taxon>
        <taxon>Gymnopilus</taxon>
    </lineage>
</organism>
<feature type="binding site" evidence="11">
    <location>
        <begin position="12"/>
        <end position="18"/>
    </location>
    <ligand>
        <name>GTP</name>
        <dbReference type="ChEBI" id="CHEBI:37565"/>
    </ligand>
</feature>
<comment type="caution">
    <text evidence="14">The sequence shown here is derived from an EMBL/GenBank/DDBJ whole genome shotgun (WGS) entry which is preliminary data.</text>
</comment>
<dbReference type="AlphaFoldDB" id="A0A409WB19"/>
<comment type="function">
    <text evidence="13">Plays an important role in the de novo pathway of purine nucleotide biosynthesis.</text>
</comment>
<accession>A0A409WB19</accession>
<feature type="binding site" evidence="11">
    <location>
        <begin position="40"/>
        <end position="42"/>
    </location>
    <ligand>
        <name>GTP</name>
        <dbReference type="ChEBI" id="CHEBI:37565"/>
    </ligand>
</feature>
<dbReference type="InterPro" id="IPR001114">
    <property type="entry name" value="Adenylosuccinate_synthetase"/>
</dbReference>
<dbReference type="GO" id="GO:0005525">
    <property type="term" value="F:GTP binding"/>
    <property type="evidence" value="ECO:0007669"/>
    <property type="project" value="UniProtKB-UniRule"/>
</dbReference>
<feature type="binding site" evidence="11">
    <location>
        <position position="323"/>
    </location>
    <ligand>
        <name>IMP</name>
        <dbReference type="ChEBI" id="CHEBI:58053"/>
    </ligand>
</feature>
<dbReference type="InterPro" id="IPR027417">
    <property type="entry name" value="P-loop_NTPase"/>
</dbReference>
<dbReference type="InterPro" id="IPR042109">
    <property type="entry name" value="Adenylosuccinate_synth_dom1"/>
</dbReference>
<dbReference type="Gene3D" id="3.90.170.10">
    <property type="entry name" value="Adenylosuccinate Synthetase, subunit A, domain 3"/>
    <property type="match status" value="1"/>
</dbReference>
<dbReference type="FunFam" id="1.10.300.10:FF:000002">
    <property type="entry name" value="Adenylosuccinate synthetase, chloroplastic"/>
    <property type="match status" value="1"/>
</dbReference>
<dbReference type="Gene3D" id="3.40.440.10">
    <property type="entry name" value="Adenylosuccinate Synthetase, subunit A, domain 1"/>
    <property type="match status" value="1"/>
</dbReference>
<evidence type="ECO:0000313" key="15">
    <source>
        <dbReference type="Proteomes" id="UP000284706"/>
    </source>
</evidence>
<evidence type="ECO:0000256" key="12">
    <source>
        <dbReference type="PROSITE-ProRule" id="PRU10134"/>
    </source>
</evidence>
<evidence type="ECO:0000256" key="5">
    <source>
        <dbReference type="ARBA" id="ARBA00022723"/>
    </source>
</evidence>
<comment type="function">
    <text evidence="1">Plays an important role in the de novo pathway and in the salvage pathway of purine nucleotide biosynthesis. Catalyzes the first committed step in the biosynthesis of AMP from IMP.</text>
</comment>
<dbReference type="InterPro" id="IPR042111">
    <property type="entry name" value="Adenylosuccinate_synth_dom3"/>
</dbReference>
<evidence type="ECO:0000313" key="14">
    <source>
        <dbReference type="EMBL" id="PPQ75704.1"/>
    </source>
</evidence>
<reference evidence="14 15" key="1">
    <citation type="journal article" date="2018" name="Evol. Lett.">
        <title>Horizontal gene cluster transfer increased hallucinogenic mushroom diversity.</title>
        <authorList>
            <person name="Reynolds H.T."/>
            <person name="Vijayakumar V."/>
            <person name="Gluck-Thaler E."/>
            <person name="Korotkin H.B."/>
            <person name="Matheny P.B."/>
            <person name="Slot J.C."/>
        </authorList>
    </citation>
    <scope>NUCLEOTIDE SEQUENCE [LARGE SCALE GENOMIC DNA]</scope>
    <source>
        <strain evidence="14 15">SRW20</strain>
    </source>
</reference>
<sequence>MSVSVVLGSQWGDEGKGKLVDILAADIDVCARCAGGNNAGHTIVVPVNGEKKTFAFHLLPSGLVNTKCTGLIGNGVVVHLPSFFKELEALESQGLDCKGRLFVSDRAHLVFDFHQIVDGLKEVELGGSSIGTTKKGIGPAYSGKASRSGLRVHHLFDHDTFAQKFRKLVEGRFKRYGHFEYDTEGEIQRYKELAERLRPYVIDSVVYMHQAISSGKRVLVEGANALMLDLDFGTYPFVTSSSTAIGGVCTGLGIPPKLIGQTIGVVKAYTTRVGGGPFPTEQLNVSDPFHTYHNCMPLTEDPLQDVGVHLQEVGREYGTTTGRRRRCGWLDLVVLKHSHMINGYDSFNLTKLDVLDKLAEIKVAVRYKLDGKELAGFPADLDLLAKVEVEYVTLPGWQSSIEEVTSYDALPENCKKYVEFIEDFMKVPVKWIGVGPGRESMVVKP</sequence>